<evidence type="ECO:0000256" key="1">
    <source>
        <dbReference type="SAM" id="Phobius"/>
    </source>
</evidence>
<gene>
    <name evidence="3" type="ORF">ACFFLM_25170</name>
</gene>
<dbReference type="PROSITE" id="PS50887">
    <property type="entry name" value="GGDEF"/>
    <property type="match status" value="1"/>
</dbReference>
<dbReference type="Gene3D" id="3.30.70.270">
    <property type="match status" value="1"/>
</dbReference>
<feature type="transmembrane region" description="Helical" evidence="1">
    <location>
        <begin position="62"/>
        <end position="82"/>
    </location>
</feature>
<sequence>MTTRSERRQNLRLPALPEQAQDAAAPWSELLRRRVYLAALAFGIPVLLMVWALQFGQSKPDLYILYAHPLLMIMCIWAVGWLLRGRPLRVAEQVVFICNVFAVLAQSLMTALTPGAAVLDLSSSTYWMLVALSILAFLMFGTRRAGVLAAINYLLCVAFPWAALLLRGEGSLSANTSLLRVQLTCGAILVLLFGLAWYRARFLQERSERLTLYHLAHTDPLTGLPNRRALYPAVDDLLVAIPQGTSGSVILLDLDHFKRINDTYGHNIGDDVLIYTAALLRSALRDGDTVGRWGGEEFLITLPDTDTIGATKVAERVRRLMQNTPQPPAGQVTASLGVATCEPGDDLRVLTARADAAMYEAKQLGRNRVVVAQRSALAEPGTLSPPTLTLWGEEVG</sequence>
<protein>
    <submittedName>
        <fullName evidence="3">GGDEF domain-containing protein</fullName>
    </submittedName>
</protein>
<keyword evidence="1" id="KW-0472">Membrane</keyword>
<reference evidence="3 4" key="1">
    <citation type="submission" date="2024-09" db="EMBL/GenBank/DDBJ databases">
        <authorList>
            <person name="Sun Q."/>
            <person name="Mori K."/>
        </authorList>
    </citation>
    <scope>NUCLEOTIDE SEQUENCE [LARGE SCALE GENOMIC DNA]</scope>
    <source>
        <strain evidence="3 4">JCM 13503</strain>
    </source>
</reference>
<dbReference type="Proteomes" id="UP001589733">
    <property type="component" value="Unassembled WGS sequence"/>
</dbReference>
<dbReference type="InterPro" id="IPR043128">
    <property type="entry name" value="Rev_trsase/Diguanyl_cyclase"/>
</dbReference>
<name>A0ABV6BA17_9DEIO</name>
<feature type="domain" description="GGDEF" evidence="2">
    <location>
        <begin position="245"/>
        <end position="374"/>
    </location>
</feature>
<keyword evidence="1" id="KW-1133">Transmembrane helix</keyword>
<feature type="transmembrane region" description="Helical" evidence="1">
    <location>
        <begin position="35"/>
        <end position="56"/>
    </location>
</feature>
<dbReference type="PANTHER" id="PTHR45138">
    <property type="entry name" value="REGULATORY COMPONENTS OF SENSORY TRANSDUCTION SYSTEM"/>
    <property type="match status" value="1"/>
</dbReference>
<dbReference type="InterPro" id="IPR029787">
    <property type="entry name" value="Nucleotide_cyclase"/>
</dbReference>
<evidence type="ECO:0000313" key="3">
    <source>
        <dbReference type="EMBL" id="MFB9995243.1"/>
    </source>
</evidence>
<keyword evidence="1" id="KW-0812">Transmembrane</keyword>
<dbReference type="InterPro" id="IPR050469">
    <property type="entry name" value="Diguanylate_Cyclase"/>
</dbReference>
<evidence type="ECO:0000313" key="4">
    <source>
        <dbReference type="Proteomes" id="UP001589733"/>
    </source>
</evidence>
<accession>A0ABV6BA17</accession>
<organism evidence="3 4">
    <name type="scientific">Deinococcus oregonensis</name>
    <dbReference type="NCBI Taxonomy" id="1805970"/>
    <lineage>
        <taxon>Bacteria</taxon>
        <taxon>Thermotogati</taxon>
        <taxon>Deinococcota</taxon>
        <taxon>Deinococci</taxon>
        <taxon>Deinococcales</taxon>
        <taxon>Deinococcaceae</taxon>
        <taxon>Deinococcus</taxon>
    </lineage>
</organism>
<dbReference type="InterPro" id="IPR000160">
    <property type="entry name" value="GGDEF_dom"/>
</dbReference>
<feature type="transmembrane region" description="Helical" evidence="1">
    <location>
        <begin position="124"/>
        <end position="140"/>
    </location>
</feature>
<comment type="caution">
    <text evidence="3">The sequence shown here is derived from an EMBL/GenBank/DDBJ whole genome shotgun (WGS) entry which is preliminary data.</text>
</comment>
<dbReference type="SMART" id="SM00267">
    <property type="entry name" value="GGDEF"/>
    <property type="match status" value="1"/>
</dbReference>
<dbReference type="PANTHER" id="PTHR45138:SF9">
    <property type="entry name" value="DIGUANYLATE CYCLASE DGCM-RELATED"/>
    <property type="match status" value="1"/>
</dbReference>
<dbReference type="CDD" id="cd01949">
    <property type="entry name" value="GGDEF"/>
    <property type="match status" value="1"/>
</dbReference>
<dbReference type="NCBIfam" id="TIGR00254">
    <property type="entry name" value="GGDEF"/>
    <property type="match status" value="1"/>
</dbReference>
<feature type="transmembrane region" description="Helical" evidence="1">
    <location>
        <begin position="94"/>
        <end position="112"/>
    </location>
</feature>
<feature type="transmembrane region" description="Helical" evidence="1">
    <location>
        <begin position="147"/>
        <end position="166"/>
    </location>
</feature>
<evidence type="ECO:0000259" key="2">
    <source>
        <dbReference type="PROSITE" id="PS50887"/>
    </source>
</evidence>
<dbReference type="EMBL" id="JBHLYR010000084">
    <property type="protein sequence ID" value="MFB9995243.1"/>
    <property type="molecule type" value="Genomic_DNA"/>
</dbReference>
<dbReference type="SUPFAM" id="SSF55073">
    <property type="entry name" value="Nucleotide cyclase"/>
    <property type="match status" value="1"/>
</dbReference>
<keyword evidence="4" id="KW-1185">Reference proteome</keyword>
<feature type="transmembrane region" description="Helical" evidence="1">
    <location>
        <begin position="178"/>
        <end position="198"/>
    </location>
</feature>
<dbReference type="Pfam" id="PF00990">
    <property type="entry name" value="GGDEF"/>
    <property type="match status" value="1"/>
</dbReference>
<proteinExistence type="predicted"/>
<dbReference type="RefSeq" id="WP_380016992.1">
    <property type="nucleotide sequence ID" value="NZ_JBHLYR010000084.1"/>
</dbReference>